<sequence>MYRLAEELMRKGVPIVFATGVDGAVLPPGFSGVPRLEKPLLIDDLLRVVARLVADPGGGGP</sequence>
<reference evidence="2" key="1">
    <citation type="journal article" date="2019" name="Int. J. Syst. Evol. Microbiol.">
        <title>The Global Catalogue of Microorganisms (GCM) 10K type strain sequencing project: providing services to taxonomists for standard genome sequencing and annotation.</title>
        <authorList>
            <consortium name="The Broad Institute Genomics Platform"/>
            <consortium name="The Broad Institute Genome Sequencing Center for Infectious Disease"/>
            <person name="Wu L."/>
            <person name="Ma J."/>
        </authorList>
    </citation>
    <scope>NUCLEOTIDE SEQUENCE [LARGE SCALE GENOMIC DNA]</scope>
    <source>
        <strain evidence="2">NBRC 107715</strain>
    </source>
</reference>
<evidence type="ECO:0000313" key="1">
    <source>
        <dbReference type="EMBL" id="GLS65709.1"/>
    </source>
</evidence>
<name>A0ABQ6DNM1_9HYPH</name>
<dbReference type="EMBL" id="BSPK01000077">
    <property type="protein sequence ID" value="GLS65709.1"/>
    <property type="molecule type" value="Genomic_DNA"/>
</dbReference>
<protein>
    <recommendedName>
        <fullName evidence="3">Response regulatory domain-containing protein</fullName>
    </recommendedName>
</protein>
<organism evidence="1 2">
    <name type="scientific">Methylobacterium oxalidis</name>
    <dbReference type="NCBI Taxonomy" id="944322"/>
    <lineage>
        <taxon>Bacteria</taxon>
        <taxon>Pseudomonadati</taxon>
        <taxon>Pseudomonadota</taxon>
        <taxon>Alphaproteobacteria</taxon>
        <taxon>Hyphomicrobiales</taxon>
        <taxon>Methylobacteriaceae</taxon>
        <taxon>Methylobacterium</taxon>
    </lineage>
</organism>
<dbReference type="Proteomes" id="UP001156856">
    <property type="component" value="Unassembled WGS sequence"/>
</dbReference>
<proteinExistence type="predicted"/>
<evidence type="ECO:0008006" key="3">
    <source>
        <dbReference type="Google" id="ProtNLM"/>
    </source>
</evidence>
<evidence type="ECO:0000313" key="2">
    <source>
        <dbReference type="Proteomes" id="UP001156856"/>
    </source>
</evidence>
<accession>A0ABQ6DNM1</accession>
<dbReference type="Gene3D" id="3.40.50.2300">
    <property type="match status" value="1"/>
</dbReference>
<comment type="caution">
    <text evidence="1">The sequence shown here is derived from an EMBL/GenBank/DDBJ whole genome shotgun (WGS) entry which is preliminary data.</text>
</comment>
<keyword evidence="2" id="KW-1185">Reference proteome</keyword>
<gene>
    <name evidence="1" type="ORF">GCM10007888_40910</name>
</gene>
<dbReference type="RefSeq" id="WP_147027527.1">
    <property type="nucleotide sequence ID" value="NZ_BJZU01000085.1"/>
</dbReference>